<name>A0AAJ6GSZ1_9XANT</name>
<dbReference type="InterPro" id="IPR029045">
    <property type="entry name" value="ClpP/crotonase-like_dom_sf"/>
</dbReference>
<dbReference type="Proteomes" id="UP001228059">
    <property type="component" value="Chromosome"/>
</dbReference>
<organism evidence="1 2">
    <name type="scientific">Xanthomonas oryzae pv. leersiae</name>
    <dbReference type="NCBI Taxonomy" id="3112258"/>
    <lineage>
        <taxon>Bacteria</taxon>
        <taxon>Pseudomonadati</taxon>
        <taxon>Pseudomonadota</taxon>
        <taxon>Gammaproteobacteria</taxon>
        <taxon>Lysobacterales</taxon>
        <taxon>Lysobacteraceae</taxon>
        <taxon>Xanthomonas</taxon>
    </lineage>
</organism>
<protein>
    <submittedName>
        <fullName evidence="1">Uncharacterized protein</fullName>
    </submittedName>
</protein>
<sequence length="246" mass="27435">MIRSAMKVVAFFSIFIFYGSAYAGWSRISPETIELRGDIDQNSDLEYFKVATGGYSRIVVHSGGGYPLVALKIAEDIVRHRPIEVKVDGICLSACASYIAMAASSLTVDCGAVLGWHGTLPTGKEGENIVVAEGGPRALGAKYRDWLEKFHAEERDFYIRSGVNYKILEHADKQVKKNSGKLDEYKFDEKTAEYTYTNTPSVWVPQRATLGKYGINGQQYCQKYTDEMVRDAMKKAGIKSPFILEK</sequence>
<reference evidence="1 2" key="1">
    <citation type="submission" date="2023-05" db="EMBL/GenBank/DDBJ databases">
        <title>Complete Genome Resource of Xanthomonas oryzae pv. leersiae Strain YNJC Isolated From Plateau Japonica Rice in Southwest China.</title>
        <authorList>
            <person name="Aa X."/>
            <person name="Mei L."/>
            <person name="Liu P."/>
            <person name="Yang Y."/>
            <person name="Tang C."/>
            <person name="Zhang F."/>
            <person name="Dong C."/>
            <person name="Wang B."/>
            <person name="Chen X."/>
            <person name="Dai L."/>
        </authorList>
    </citation>
    <scope>NUCLEOTIDE SEQUENCE [LARGE SCALE GENOMIC DNA]</scope>
    <source>
        <strain evidence="1 2">YNJC</strain>
    </source>
</reference>
<dbReference type="EMBL" id="CP127225">
    <property type="protein sequence ID" value="WIX05694.1"/>
    <property type="molecule type" value="Genomic_DNA"/>
</dbReference>
<accession>A0AAJ6GSZ1</accession>
<gene>
    <name evidence="1" type="ORF">QN060_16030</name>
</gene>
<dbReference type="AlphaFoldDB" id="A0AAJ6GSZ1"/>
<evidence type="ECO:0000313" key="2">
    <source>
        <dbReference type="Proteomes" id="UP001228059"/>
    </source>
</evidence>
<dbReference type="RefSeq" id="WP_241442116.1">
    <property type="nucleotide sequence ID" value="NZ_CP127225.1"/>
</dbReference>
<proteinExistence type="predicted"/>
<dbReference type="SUPFAM" id="SSF52096">
    <property type="entry name" value="ClpP/crotonase"/>
    <property type="match status" value="1"/>
</dbReference>
<evidence type="ECO:0000313" key="1">
    <source>
        <dbReference type="EMBL" id="WIX05694.1"/>
    </source>
</evidence>